<keyword evidence="2" id="KW-1185">Reference proteome</keyword>
<name>A0ABV9ZSF0_9ACTN</name>
<comment type="caution">
    <text evidence="1">The sequence shown here is derived from an EMBL/GenBank/DDBJ whole genome shotgun (WGS) entry which is preliminary data.</text>
</comment>
<dbReference type="Proteomes" id="UP001596222">
    <property type="component" value="Unassembled WGS sequence"/>
</dbReference>
<proteinExistence type="predicted"/>
<dbReference type="EMBL" id="JBHSKJ010000003">
    <property type="protein sequence ID" value="MFC5144232.1"/>
    <property type="molecule type" value="Genomic_DNA"/>
</dbReference>
<protein>
    <submittedName>
        <fullName evidence="1">Uncharacterized protein</fullName>
    </submittedName>
</protein>
<gene>
    <name evidence="1" type="ORF">ACFPP6_05970</name>
</gene>
<evidence type="ECO:0000313" key="1">
    <source>
        <dbReference type="EMBL" id="MFC5144232.1"/>
    </source>
</evidence>
<reference evidence="2" key="1">
    <citation type="journal article" date="2019" name="Int. J. Syst. Evol. Microbiol.">
        <title>The Global Catalogue of Microorganisms (GCM) 10K type strain sequencing project: providing services to taxonomists for standard genome sequencing and annotation.</title>
        <authorList>
            <consortium name="The Broad Institute Genomics Platform"/>
            <consortium name="The Broad Institute Genome Sequencing Center for Infectious Disease"/>
            <person name="Wu L."/>
            <person name="Ma J."/>
        </authorList>
    </citation>
    <scope>NUCLEOTIDE SEQUENCE [LARGE SCALE GENOMIC DNA]</scope>
    <source>
        <strain evidence="2">CGMCC 4.1641</strain>
    </source>
</reference>
<organism evidence="1 2">
    <name type="scientific">Streptomyces aureoversilis</name>
    <dbReference type="NCBI Taxonomy" id="67277"/>
    <lineage>
        <taxon>Bacteria</taxon>
        <taxon>Bacillati</taxon>
        <taxon>Actinomycetota</taxon>
        <taxon>Actinomycetes</taxon>
        <taxon>Kitasatosporales</taxon>
        <taxon>Streptomycetaceae</taxon>
        <taxon>Streptomyces</taxon>
    </lineage>
</organism>
<dbReference type="RefSeq" id="WP_382037926.1">
    <property type="nucleotide sequence ID" value="NZ_JBHSKJ010000003.1"/>
</dbReference>
<evidence type="ECO:0000313" key="2">
    <source>
        <dbReference type="Proteomes" id="UP001596222"/>
    </source>
</evidence>
<accession>A0ABV9ZSF0</accession>
<sequence length="124" mass="13335">MSLHDRQPVTGPFRVYVDPASAGVEIDVSHMIYALLRQLAADFEEDPDGVGEILTEIAAADRAANGPDSHATHERDARLEGLLESIGGGKVPVYGQQVLRLAERLRVLGMPKSVPHQREGGEAA</sequence>